<accession>A0A1M5RD71</accession>
<evidence type="ECO:0000313" key="1">
    <source>
        <dbReference type="EMBL" id="SHH24090.1"/>
    </source>
</evidence>
<gene>
    <name evidence="1" type="ORF">SAMN02746098_00525</name>
</gene>
<protein>
    <submittedName>
        <fullName evidence="1">Uncharacterized protein</fullName>
    </submittedName>
</protein>
<sequence>MVILWNALLRNVYMKTCRNYLENIFVYPVVYTDLNKLEQYYNIYKYIQFRCINILIPIFGYYLSLENGLSYSHLALDHFQGVRDDKYVLGKK</sequence>
<organism evidence="1 2">
    <name type="scientific">Desulfosporosinus lacus DSM 15449</name>
    <dbReference type="NCBI Taxonomy" id="1121420"/>
    <lineage>
        <taxon>Bacteria</taxon>
        <taxon>Bacillati</taxon>
        <taxon>Bacillota</taxon>
        <taxon>Clostridia</taxon>
        <taxon>Eubacteriales</taxon>
        <taxon>Desulfitobacteriaceae</taxon>
        <taxon>Desulfosporosinus</taxon>
    </lineage>
</organism>
<evidence type="ECO:0000313" key="2">
    <source>
        <dbReference type="Proteomes" id="UP000183954"/>
    </source>
</evidence>
<keyword evidence="2" id="KW-1185">Reference proteome</keyword>
<name>A0A1M5RD71_9FIRM</name>
<dbReference type="AlphaFoldDB" id="A0A1M5RD71"/>
<dbReference type="Proteomes" id="UP000183954">
    <property type="component" value="Unassembled WGS sequence"/>
</dbReference>
<dbReference type="EMBL" id="FQXJ01000003">
    <property type="protein sequence ID" value="SHH24090.1"/>
    <property type="molecule type" value="Genomic_DNA"/>
</dbReference>
<reference evidence="2" key="1">
    <citation type="submission" date="2016-11" db="EMBL/GenBank/DDBJ databases">
        <authorList>
            <person name="Varghese N."/>
            <person name="Submissions S."/>
        </authorList>
    </citation>
    <scope>NUCLEOTIDE SEQUENCE [LARGE SCALE GENOMIC DNA]</scope>
    <source>
        <strain evidence="2">DSM 15449</strain>
    </source>
</reference>
<proteinExistence type="predicted"/>